<keyword evidence="5" id="KW-1185">Reference proteome</keyword>
<name>S0LAF6_9ENTE</name>
<dbReference type="SUPFAM" id="SSF56300">
    <property type="entry name" value="Metallo-dependent phosphatases"/>
    <property type="match status" value="1"/>
</dbReference>
<dbReference type="GO" id="GO:0009245">
    <property type="term" value="P:lipid A biosynthetic process"/>
    <property type="evidence" value="ECO:0007669"/>
    <property type="project" value="TreeGrafter"/>
</dbReference>
<evidence type="ECO:0000256" key="1">
    <source>
        <dbReference type="ARBA" id="ARBA00022723"/>
    </source>
</evidence>
<dbReference type="OrthoDB" id="9780884at2"/>
<evidence type="ECO:0000256" key="2">
    <source>
        <dbReference type="ARBA" id="ARBA00022801"/>
    </source>
</evidence>
<proteinExistence type="predicted"/>
<evidence type="ECO:0000313" key="4">
    <source>
        <dbReference type="EMBL" id="EOT87215.1"/>
    </source>
</evidence>
<dbReference type="Gene3D" id="3.60.21.10">
    <property type="match status" value="1"/>
</dbReference>
<dbReference type="Proteomes" id="UP000015961">
    <property type="component" value="Unassembled WGS sequence"/>
</dbReference>
<gene>
    <name evidence="4" type="ORF">I573_00271</name>
</gene>
<evidence type="ECO:0000313" key="5">
    <source>
        <dbReference type="Proteomes" id="UP000015961"/>
    </source>
</evidence>
<dbReference type="PANTHER" id="PTHR31302:SF31">
    <property type="entry name" value="PHOSPHODIESTERASE YAEI"/>
    <property type="match status" value="1"/>
</dbReference>
<comment type="caution">
    <text evidence="4">The sequence shown here is derived from an EMBL/GenBank/DDBJ whole genome shotgun (WGS) entry which is preliminary data.</text>
</comment>
<dbReference type="AlphaFoldDB" id="S0LAF6"/>
<protein>
    <recommendedName>
        <fullName evidence="3">Calcineurin-like phosphoesterase domain-containing protein</fullName>
    </recommendedName>
</protein>
<organism evidence="4 5">
    <name type="scientific">Enterococcus sulfureus ATCC 49903</name>
    <dbReference type="NCBI Taxonomy" id="1140003"/>
    <lineage>
        <taxon>Bacteria</taxon>
        <taxon>Bacillati</taxon>
        <taxon>Bacillota</taxon>
        <taxon>Bacilli</taxon>
        <taxon>Lactobacillales</taxon>
        <taxon>Enterococcaceae</taxon>
        <taxon>Enterococcus</taxon>
    </lineage>
</organism>
<dbReference type="GO" id="GO:0008758">
    <property type="term" value="F:UDP-2,3-diacylglucosamine hydrolase activity"/>
    <property type="evidence" value="ECO:0007669"/>
    <property type="project" value="TreeGrafter"/>
</dbReference>
<sequence>MIFFYFCLLLLVGFLVYIFFIEPSRLLETHYFIRKDKKKVLDITSAADLYQGKTSIVLAQISDLHFSRWYPPRKLNRVIKQLLVTKPDMIIFTGDLISNYAHWPQRNTKKLVEKLKKLHAPLGKFAILGNHDYAHDGQYFVREIFKKSDFQLLVNEQTYFTNDQVSLTIVGLDDAIKGHPTYKYQQTFADWHILLTHEPDSVEVIPHIERFDLVMAGHSHGGQIRLPRYRPTHKGSTKFTHGLYLLAEKTLLSVNTGIGMTAIPARLGVPPTVTYYHLEKEEKAAVLVPKKKVMSRKKSERD</sequence>
<keyword evidence="2" id="KW-0378">Hydrolase</keyword>
<dbReference type="InterPro" id="IPR029052">
    <property type="entry name" value="Metallo-depent_PP-like"/>
</dbReference>
<dbReference type="STRING" id="1140003.OMY_00276"/>
<dbReference type="eggNOG" id="COG1408">
    <property type="taxonomic scope" value="Bacteria"/>
</dbReference>
<reference evidence="4 5" key="1">
    <citation type="submission" date="2013-03" db="EMBL/GenBank/DDBJ databases">
        <title>The Genome Sequence of Enterococcus sulfureus ATCC_49903 (PacBio/Illumina hybrid assembly).</title>
        <authorList>
            <consortium name="The Broad Institute Genomics Platform"/>
            <consortium name="The Broad Institute Genome Sequencing Center for Infectious Disease"/>
            <person name="Earl A."/>
            <person name="Russ C."/>
            <person name="Gilmore M."/>
            <person name="Surin D."/>
            <person name="Walker B."/>
            <person name="Young S."/>
            <person name="Zeng Q."/>
            <person name="Gargeya S."/>
            <person name="Fitzgerald M."/>
            <person name="Haas B."/>
            <person name="Abouelleil A."/>
            <person name="Allen A.W."/>
            <person name="Alvarado L."/>
            <person name="Arachchi H.M."/>
            <person name="Berlin A.M."/>
            <person name="Chapman S.B."/>
            <person name="Gainer-Dewar J."/>
            <person name="Goldberg J."/>
            <person name="Griggs A."/>
            <person name="Gujja S."/>
            <person name="Hansen M."/>
            <person name="Howarth C."/>
            <person name="Imamovic A."/>
            <person name="Ireland A."/>
            <person name="Larimer J."/>
            <person name="McCowan C."/>
            <person name="Murphy C."/>
            <person name="Pearson M."/>
            <person name="Poon T.W."/>
            <person name="Priest M."/>
            <person name="Roberts A."/>
            <person name="Saif S."/>
            <person name="Shea T."/>
            <person name="Sisk P."/>
            <person name="Sykes S."/>
            <person name="Wortman J."/>
            <person name="Nusbaum C."/>
            <person name="Birren B."/>
        </authorList>
    </citation>
    <scope>NUCLEOTIDE SEQUENCE [LARGE SCALE GENOMIC DNA]</scope>
    <source>
        <strain evidence="4 5">ATCC 49903</strain>
    </source>
</reference>
<dbReference type="EMBL" id="ASWO01000001">
    <property type="protein sequence ID" value="EOT87215.1"/>
    <property type="molecule type" value="Genomic_DNA"/>
</dbReference>
<accession>S0LAF6</accession>
<dbReference type="PANTHER" id="PTHR31302">
    <property type="entry name" value="TRANSMEMBRANE PROTEIN WITH METALLOPHOSPHOESTERASE DOMAIN-RELATED"/>
    <property type="match status" value="1"/>
</dbReference>
<dbReference type="RefSeq" id="WP_016184767.1">
    <property type="nucleotide sequence ID" value="NZ_ASWO01000001.1"/>
</dbReference>
<keyword evidence="1" id="KW-0479">Metal-binding</keyword>
<dbReference type="InterPro" id="IPR004843">
    <property type="entry name" value="Calcineurin-like_PHP"/>
</dbReference>
<dbReference type="InterPro" id="IPR051158">
    <property type="entry name" value="Metallophosphoesterase_sf"/>
</dbReference>
<evidence type="ECO:0000259" key="3">
    <source>
        <dbReference type="Pfam" id="PF00149"/>
    </source>
</evidence>
<dbReference type="Pfam" id="PF00149">
    <property type="entry name" value="Metallophos"/>
    <property type="match status" value="1"/>
</dbReference>
<dbReference type="PATRIC" id="fig|1140003.3.peg.270"/>
<feature type="domain" description="Calcineurin-like phosphoesterase" evidence="3">
    <location>
        <begin position="58"/>
        <end position="221"/>
    </location>
</feature>
<dbReference type="GO" id="GO:0016020">
    <property type="term" value="C:membrane"/>
    <property type="evidence" value="ECO:0007669"/>
    <property type="project" value="GOC"/>
</dbReference>
<dbReference type="GO" id="GO:0046872">
    <property type="term" value="F:metal ion binding"/>
    <property type="evidence" value="ECO:0007669"/>
    <property type="project" value="UniProtKB-KW"/>
</dbReference>